<dbReference type="Gene3D" id="2.30.40.10">
    <property type="entry name" value="Urease, subunit C, domain 1"/>
    <property type="match status" value="1"/>
</dbReference>
<dbReference type="CDD" id="cd01313">
    <property type="entry name" value="Met_dep_hydrolase_E"/>
    <property type="match status" value="1"/>
</dbReference>
<dbReference type="Pfam" id="PF01979">
    <property type="entry name" value="Amidohydro_1"/>
    <property type="match status" value="1"/>
</dbReference>
<reference evidence="7" key="2">
    <citation type="submission" date="2017-11" db="EMBL/GenBank/DDBJ databases">
        <authorList>
            <person name="Das S.K."/>
        </authorList>
    </citation>
    <scope>NUCLEOTIDE SEQUENCE</scope>
    <source>
        <strain evidence="7">S4-41</strain>
    </source>
</reference>
<dbReference type="InterPro" id="IPR051607">
    <property type="entry name" value="Metallo-dep_hydrolases"/>
</dbReference>
<sequence length="482" mass="52923">MKDAVLNCHGKHAICIYKIRYQGSPIVSRTYFATAALLPGGWHRNVRLHVDDQGIIEGVTSDATDEGAERLRGPVLPGMPNLHSHAFQRAMAGLAEVGSAMPDSFWSWRDHMYALVDRLTPDEVAVIARALYVEMLKGGYTQVSEFHYLHHSPSGEPYADPLAMSEALREAAASSGIAMTLLPVLYAHSDFGGAPPTQGQRRFVHGVDAYLRQLDELQSRCQADPCHTIGMALHSLRAVTPEEIAEVLAANPAGPRHIHVAEQQKEVQASLAWSGQRPVRWLLDNVEIDARWCLVHATHLDDGEIDDLAVSGAIAGLCPTTEANLGDGLFPGEKYAARQGRWGIGSDSHVSLNVVEELRLLEYGQRLTTQRRNVLQSPQQRSVAEWLYTQAAAGGAQASGQPIGALAPGKRADWIVLDGDDPYLASASDTSRMGRWIFAGSQAQIRDVMVAGVWQIEDGHHARDEDNRRELRDVLKTLQRRD</sequence>
<comment type="caution">
    <text evidence="7">The sequence shown here is derived from an EMBL/GenBank/DDBJ whole genome shotgun (WGS) entry which is preliminary data.</text>
</comment>
<dbReference type="EMBL" id="PGFS01000001">
    <property type="protein sequence ID" value="MDH4571895.1"/>
    <property type="molecule type" value="Genomic_DNA"/>
</dbReference>
<feature type="domain" description="Amidohydrolase-related" evidence="5">
    <location>
        <begin position="75"/>
        <end position="453"/>
    </location>
</feature>
<evidence type="ECO:0000256" key="4">
    <source>
        <dbReference type="ARBA" id="ARBA00022833"/>
    </source>
</evidence>
<comment type="cofactor">
    <cofactor evidence="1">
        <name>Zn(2+)</name>
        <dbReference type="ChEBI" id="CHEBI:29105"/>
    </cofactor>
</comment>
<dbReference type="InterPro" id="IPR006680">
    <property type="entry name" value="Amidohydro-rel"/>
</dbReference>
<evidence type="ECO:0000256" key="2">
    <source>
        <dbReference type="ARBA" id="ARBA00022723"/>
    </source>
</evidence>
<dbReference type="Gene3D" id="3.20.20.140">
    <property type="entry name" value="Metal-dependent hydrolases"/>
    <property type="match status" value="1"/>
</dbReference>
<dbReference type="PANTHER" id="PTHR11271">
    <property type="entry name" value="GUANINE DEAMINASE"/>
    <property type="match status" value="1"/>
</dbReference>
<evidence type="ECO:0000313" key="8">
    <source>
        <dbReference type="Proteomes" id="UP001162135"/>
    </source>
</evidence>
<dbReference type="InterPro" id="IPR011059">
    <property type="entry name" value="Metal-dep_hydrolase_composite"/>
</dbReference>
<dbReference type="NCBIfam" id="NF006682">
    <property type="entry name" value="PRK09229.1-3"/>
    <property type="match status" value="1"/>
</dbReference>
<reference evidence="7" key="1">
    <citation type="journal article" date="2015" name="Antonie Van Leeuwenhoek">
        <title>Comparative 16S rRNA signatures and multilocus sequence analysis for the genus Salinicola and description of Salinicola acroporae sp. nov., isolated from coral Acropora digitifera.</title>
        <authorList>
            <person name="Lepcha R.T."/>
            <person name="Poddar A."/>
            <person name="Schumann P."/>
            <person name="Das S.K."/>
        </authorList>
    </citation>
    <scope>NUCLEOTIDE SEQUENCE</scope>
    <source>
        <strain evidence="7">S4-41</strain>
    </source>
</reference>
<dbReference type="SUPFAM" id="SSF51338">
    <property type="entry name" value="Composite domain of metallo-dependent hydrolases"/>
    <property type="match status" value="1"/>
</dbReference>
<evidence type="ECO:0000313" key="7">
    <source>
        <dbReference type="EMBL" id="MDH4571895.1"/>
    </source>
</evidence>
<dbReference type="InterPro" id="IPR010252">
    <property type="entry name" value="HutF"/>
</dbReference>
<dbReference type="NCBIfam" id="NF006684">
    <property type="entry name" value="PRK09229.1-5"/>
    <property type="match status" value="1"/>
</dbReference>
<keyword evidence="3" id="KW-0378">Hydrolase</keyword>
<gene>
    <name evidence="7" type="ORF">CUR86_05030</name>
</gene>
<keyword evidence="2" id="KW-0479">Metal-binding</keyword>
<accession>A0ABT6I3K2</accession>
<evidence type="ECO:0000259" key="5">
    <source>
        <dbReference type="Pfam" id="PF01979"/>
    </source>
</evidence>
<evidence type="ECO:0000256" key="1">
    <source>
        <dbReference type="ARBA" id="ARBA00001947"/>
    </source>
</evidence>
<dbReference type="PANTHER" id="PTHR11271:SF48">
    <property type="entry name" value="AMIDOHYDROLASE-RELATED DOMAIN-CONTAINING PROTEIN"/>
    <property type="match status" value="1"/>
</dbReference>
<dbReference type="InterPro" id="IPR032466">
    <property type="entry name" value="Metal_Hydrolase"/>
</dbReference>
<proteinExistence type="predicted"/>
<evidence type="ECO:0000259" key="6">
    <source>
        <dbReference type="Pfam" id="PF22429"/>
    </source>
</evidence>
<dbReference type="Proteomes" id="UP001162135">
    <property type="component" value="Unassembled WGS sequence"/>
</dbReference>
<organism evidence="7 8">
    <name type="scientific">Salinicola acroporae</name>
    <dbReference type="NCBI Taxonomy" id="1541440"/>
    <lineage>
        <taxon>Bacteria</taxon>
        <taxon>Pseudomonadati</taxon>
        <taxon>Pseudomonadota</taxon>
        <taxon>Gammaproteobacteria</taxon>
        <taxon>Oceanospirillales</taxon>
        <taxon>Halomonadaceae</taxon>
        <taxon>Salinicola</taxon>
    </lineage>
</organism>
<name>A0ABT6I3K2_9GAMM</name>
<keyword evidence="8" id="KW-1185">Reference proteome</keyword>
<dbReference type="SUPFAM" id="SSF51556">
    <property type="entry name" value="Metallo-dependent hydrolases"/>
    <property type="match status" value="1"/>
</dbReference>
<dbReference type="NCBIfam" id="NF006681">
    <property type="entry name" value="PRK09229.1-2"/>
    <property type="match status" value="1"/>
</dbReference>
<dbReference type="InterPro" id="IPR055156">
    <property type="entry name" value="HutF-like_N"/>
</dbReference>
<dbReference type="Pfam" id="PF22429">
    <property type="entry name" value="HutF_N"/>
    <property type="match status" value="1"/>
</dbReference>
<protein>
    <submittedName>
        <fullName evidence="7">Formimidoylglutamate deiminase</fullName>
    </submittedName>
</protein>
<keyword evidence="4" id="KW-0862">Zinc</keyword>
<dbReference type="NCBIfam" id="TIGR02022">
    <property type="entry name" value="hutF"/>
    <property type="match status" value="1"/>
</dbReference>
<feature type="domain" description="Formimidoylglutamate deiminase N-terminal" evidence="6">
    <location>
        <begin position="32"/>
        <end position="71"/>
    </location>
</feature>
<evidence type="ECO:0000256" key="3">
    <source>
        <dbReference type="ARBA" id="ARBA00022801"/>
    </source>
</evidence>